<gene>
    <name evidence="2" type="ORF">niasHT_006971</name>
    <name evidence="3" type="ORF">niasHT_006973</name>
    <name evidence="4" type="ORF">niasHT_006975</name>
    <name evidence="5" type="ORF">niasHT_006977</name>
    <name evidence="6" type="ORF">niasHT_006979</name>
    <name evidence="7" type="ORF">niasHT_006981</name>
</gene>
<dbReference type="EMBL" id="JBICBT010000358">
    <property type="protein sequence ID" value="KAL3116530.1"/>
    <property type="molecule type" value="Genomic_DNA"/>
</dbReference>
<dbReference type="EMBL" id="JBICBT010000358">
    <property type="protein sequence ID" value="KAL3116524.1"/>
    <property type="molecule type" value="Genomic_DNA"/>
</dbReference>
<dbReference type="NCBIfam" id="TIGR00004">
    <property type="entry name" value="Rid family detoxifying hydrolase"/>
    <property type="match status" value="1"/>
</dbReference>
<dbReference type="Pfam" id="PF01042">
    <property type="entry name" value="Ribonuc_L-PSP"/>
    <property type="match status" value="1"/>
</dbReference>
<dbReference type="Gene3D" id="3.30.1330.40">
    <property type="entry name" value="RutC-like"/>
    <property type="match status" value="1"/>
</dbReference>
<evidence type="ECO:0000313" key="2">
    <source>
        <dbReference type="EMBL" id="KAL3116524.1"/>
    </source>
</evidence>
<dbReference type="PANTHER" id="PTHR11803">
    <property type="entry name" value="2-IMINOBUTANOATE/2-IMINOPROPANOATE DEAMINASE RIDA"/>
    <property type="match status" value="1"/>
</dbReference>
<dbReference type="FunFam" id="3.30.1330.40:FF:000001">
    <property type="entry name" value="L-PSP family endoribonuclease"/>
    <property type="match status" value="1"/>
</dbReference>
<dbReference type="AlphaFoldDB" id="A0ABD2LMR7"/>
<evidence type="ECO:0000313" key="4">
    <source>
        <dbReference type="EMBL" id="KAL3116528.1"/>
    </source>
</evidence>
<dbReference type="EMBL" id="JBICBT010000358">
    <property type="protein sequence ID" value="KAL3116528.1"/>
    <property type="molecule type" value="Genomic_DNA"/>
</dbReference>
<comment type="caution">
    <text evidence="3">The sequence shown here is derived from an EMBL/GenBank/DDBJ whole genome shotgun (WGS) entry which is preliminary data.</text>
</comment>
<dbReference type="CDD" id="cd00448">
    <property type="entry name" value="YjgF_YER057c_UK114_family"/>
    <property type="match status" value="1"/>
</dbReference>
<evidence type="ECO:0000313" key="5">
    <source>
        <dbReference type="EMBL" id="KAL3116530.1"/>
    </source>
</evidence>
<name>A0ABD2LMR7_9BILA</name>
<evidence type="ECO:0000313" key="3">
    <source>
        <dbReference type="EMBL" id="KAL3116526.1"/>
    </source>
</evidence>
<accession>A0ABD2LMR7</accession>
<dbReference type="SUPFAM" id="SSF55298">
    <property type="entry name" value="YjgF-like"/>
    <property type="match status" value="1"/>
</dbReference>
<comment type="similarity">
    <text evidence="1">Belongs to the RutC family.</text>
</comment>
<evidence type="ECO:0000313" key="6">
    <source>
        <dbReference type="EMBL" id="KAL3116532.1"/>
    </source>
</evidence>
<dbReference type="InterPro" id="IPR035959">
    <property type="entry name" value="RutC-like_sf"/>
</dbReference>
<dbReference type="EMBL" id="JBICBT010000358">
    <property type="protein sequence ID" value="KAL3116532.1"/>
    <property type="molecule type" value="Genomic_DNA"/>
</dbReference>
<dbReference type="EMBL" id="JBICBT010000358">
    <property type="protein sequence ID" value="KAL3116534.1"/>
    <property type="molecule type" value="Genomic_DNA"/>
</dbReference>
<sequence length="169" mass="18528">MPFRFRTFRLSFSSVYITVSSDFQQKNILIPERPSQMPALSKRIISTTKAPAAMGYSQAVLVSNQTLYVSGQIGMEPGKTELVPGGARAEAKQAMTNIGELLQAGGSSFKHVVFAKILLADMSDFQAVNETFKSYFTPDTYPARSLCQVVKMPKNGRVKIDVVAIAEKP</sequence>
<evidence type="ECO:0000313" key="8">
    <source>
        <dbReference type="Proteomes" id="UP001620626"/>
    </source>
</evidence>
<dbReference type="InterPro" id="IPR006175">
    <property type="entry name" value="YjgF/YER057c/UK114"/>
</dbReference>
<keyword evidence="8" id="KW-1185">Reference proteome</keyword>
<protein>
    <submittedName>
        <fullName evidence="3">Uncharacterized protein</fullName>
    </submittedName>
</protein>
<dbReference type="Proteomes" id="UP001620626">
    <property type="component" value="Unassembled WGS sequence"/>
</dbReference>
<dbReference type="EMBL" id="JBICBT010000358">
    <property type="protein sequence ID" value="KAL3116526.1"/>
    <property type="molecule type" value="Genomic_DNA"/>
</dbReference>
<dbReference type="PANTHER" id="PTHR11803:SF39">
    <property type="entry name" value="2-IMINOBUTANOATE_2-IMINOPROPANOATE DEAMINASE"/>
    <property type="match status" value="1"/>
</dbReference>
<proteinExistence type="inferred from homology"/>
<organism evidence="3 8">
    <name type="scientific">Heterodera trifolii</name>
    <dbReference type="NCBI Taxonomy" id="157864"/>
    <lineage>
        <taxon>Eukaryota</taxon>
        <taxon>Metazoa</taxon>
        <taxon>Ecdysozoa</taxon>
        <taxon>Nematoda</taxon>
        <taxon>Chromadorea</taxon>
        <taxon>Rhabditida</taxon>
        <taxon>Tylenchina</taxon>
        <taxon>Tylenchomorpha</taxon>
        <taxon>Tylenchoidea</taxon>
        <taxon>Heteroderidae</taxon>
        <taxon>Heteroderinae</taxon>
        <taxon>Heterodera</taxon>
    </lineage>
</organism>
<reference evidence="3 8" key="1">
    <citation type="submission" date="2024-10" db="EMBL/GenBank/DDBJ databases">
        <authorList>
            <person name="Kim D."/>
        </authorList>
    </citation>
    <scope>NUCLEOTIDE SEQUENCE [LARGE SCALE GENOMIC DNA]</scope>
    <source>
        <strain evidence="3">BH-2024</strain>
    </source>
</reference>
<evidence type="ECO:0000313" key="7">
    <source>
        <dbReference type="EMBL" id="KAL3116534.1"/>
    </source>
</evidence>
<dbReference type="InterPro" id="IPR006056">
    <property type="entry name" value="RidA"/>
</dbReference>
<evidence type="ECO:0000256" key="1">
    <source>
        <dbReference type="ARBA" id="ARBA00010552"/>
    </source>
</evidence>